<feature type="region of interest" description="Disordered" evidence="1">
    <location>
        <begin position="41"/>
        <end position="73"/>
    </location>
</feature>
<evidence type="ECO:0000313" key="3">
    <source>
        <dbReference type="Proteomes" id="UP000826661"/>
    </source>
</evidence>
<dbReference type="Proteomes" id="UP000826661">
    <property type="component" value="Chromosome I"/>
</dbReference>
<evidence type="ECO:0000313" key="2">
    <source>
        <dbReference type="EMBL" id="QYS94980.1"/>
    </source>
</evidence>
<organism evidence="2 3">
    <name type="scientific">Trichoderma simmonsii</name>
    <dbReference type="NCBI Taxonomy" id="1491479"/>
    <lineage>
        <taxon>Eukaryota</taxon>
        <taxon>Fungi</taxon>
        <taxon>Dikarya</taxon>
        <taxon>Ascomycota</taxon>
        <taxon>Pezizomycotina</taxon>
        <taxon>Sordariomycetes</taxon>
        <taxon>Hypocreomycetidae</taxon>
        <taxon>Hypocreales</taxon>
        <taxon>Hypocreaceae</taxon>
        <taxon>Trichoderma</taxon>
    </lineage>
</organism>
<sequence length="167" mass="18076">MDGLFTTHLLAVVACQATRRMTEDELPGPLAEGAGLFVIGRGARGQKRSQTTQKRREEEQESKEEEGSARMAMRDQRRLVGRTCLVLLPVLAGTMLDAGPPGGKGEPLGRMEVSGAAPDWALVRELASISLLPHGVDDADWARPARAWGRFVVDMDWPVDAIASGWG</sequence>
<keyword evidence="3" id="KW-1185">Reference proteome</keyword>
<proteinExistence type="predicted"/>
<dbReference type="EMBL" id="CP075864">
    <property type="protein sequence ID" value="QYS94980.1"/>
    <property type="molecule type" value="Genomic_DNA"/>
</dbReference>
<accession>A0A8G0PA08</accession>
<evidence type="ECO:0000256" key="1">
    <source>
        <dbReference type="SAM" id="MobiDB-lite"/>
    </source>
</evidence>
<gene>
    <name evidence="2" type="ORF">H0G86_002298</name>
</gene>
<protein>
    <submittedName>
        <fullName evidence="2">Uncharacterized protein</fullName>
    </submittedName>
</protein>
<dbReference type="AlphaFoldDB" id="A0A8G0PA08"/>
<reference evidence="2 3" key="1">
    <citation type="journal article" date="2021" name="BMC Genomics">
        <title>Telomere-to-telomere genome assembly of asparaginase-producing Trichoderma simmonsii.</title>
        <authorList>
            <person name="Chung D."/>
            <person name="Kwon Y.M."/>
            <person name="Yang Y."/>
        </authorList>
    </citation>
    <scope>NUCLEOTIDE SEQUENCE [LARGE SCALE GENOMIC DNA]</scope>
    <source>
        <strain evidence="2 3">GH-Sj1</strain>
    </source>
</reference>
<name>A0A8G0PA08_9HYPO</name>